<evidence type="ECO:0000256" key="2">
    <source>
        <dbReference type="SAM" id="Phobius"/>
    </source>
</evidence>
<feature type="compositionally biased region" description="Basic and acidic residues" evidence="1">
    <location>
        <begin position="1"/>
        <end position="19"/>
    </location>
</feature>
<evidence type="ECO:0000313" key="3">
    <source>
        <dbReference type="EMBL" id="RCI16322.1"/>
    </source>
</evidence>
<gene>
    <name evidence="3" type="ORF">L249_3202</name>
</gene>
<keyword evidence="2" id="KW-1133">Transmembrane helix</keyword>
<comment type="caution">
    <text evidence="3">The sequence shown here is derived from an EMBL/GenBank/DDBJ whole genome shotgun (WGS) entry which is preliminary data.</text>
</comment>
<reference evidence="3 4" key="1">
    <citation type="journal article" date="2015" name="BMC Genomics">
        <title>Insights from the genome of Ophiocordyceps polyrhachis-furcata to pathogenicity and host specificity in insect fungi.</title>
        <authorList>
            <person name="Wichadakul D."/>
            <person name="Kobmoo N."/>
            <person name="Ingsriswang S."/>
            <person name="Tangphatsornruang S."/>
            <person name="Chantasingh D."/>
            <person name="Luangsa-ard J.J."/>
            <person name="Eurwilaichitr L."/>
        </authorList>
    </citation>
    <scope>NUCLEOTIDE SEQUENCE [LARGE SCALE GENOMIC DNA]</scope>
    <source>
        <strain evidence="3 4">BCC 54312</strain>
    </source>
</reference>
<protein>
    <submittedName>
        <fullName evidence="3">Uncharacterized protein</fullName>
    </submittedName>
</protein>
<dbReference type="EMBL" id="LKCN02000001">
    <property type="protein sequence ID" value="RCI16322.1"/>
    <property type="molecule type" value="Genomic_DNA"/>
</dbReference>
<organism evidence="3 4">
    <name type="scientific">Ophiocordyceps polyrhachis-furcata BCC 54312</name>
    <dbReference type="NCBI Taxonomy" id="1330021"/>
    <lineage>
        <taxon>Eukaryota</taxon>
        <taxon>Fungi</taxon>
        <taxon>Dikarya</taxon>
        <taxon>Ascomycota</taxon>
        <taxon>Pezizomycotina</taxon>
        <taxon>Sordariomycetes</taxon>
        <taxon>Hypocreomycetidae</taxon>
        <taxon>Hypocreales</taxon>
        <taxon>Ophiocordycipitaceae</taxon>
        <taxon>Ophiocordyceps</taxon>
    </lineage>
</organism>
<dbReference type="Proteomes" id="UP000253664">
    <property type="component" value="Unassembled WGS sequence"/>
</dbReference>
<evidence type="ECO:0000313" key="4">
    <source>
        <dbReference type="Proteomes" id="UP000253664"/>
    </source>
</evidence>
<keyword evidence="4" id="KW-1185">Reference proteome</keyword>
<keyword evidence="2" id="KW-0472">Membrane</keyword>
<proteinExistence type="predicted"/>
<sequence length="96" mass="11050">MVDKADESNQEQTKRDDGVSKAPPFQHYGHDTTRHDAMCKPARLARGCFAFLLLRCSNMPVFLHFFILFISRQACGVVVQTQYYVKLTIRTDLTRP</sequence>
<feature type="region of interest" description="Disordered" evidence="1">
    <location>
        <begin position="1"/>
        <end position="33"/>
    </location>
</feature>
<keyword evidence="2" id="KW-0812">Transmembrane</keyword>
<feature type="transmembrane region" description="Helical" evidence="2">
    <location>
        <begin position="48"/>
        <end position="70"/>
    </location>
</feature>
<accession>A0A367LQ04</accession>
<evidence type="ECO:0000256" key="1">
    <source>
        <dbReference type="SAM" id="MobiDB-lite"/>
    </source>
</evidence>
<name>A0A367LQ04_9HYPO</name>
<dbReference type="AlphaFoldDB" id="A0A367LQ04"/>